<organism evidence="6 7">
    <name type="scientific">Dokdonella fugitiva</name>
    <dbReference type="NCBI Taxonomy" id="328517"/>
    <lineage>
        <taxon>Bacteria</taxon>
        <taxon>Pseudomonadati</taxon>
        <taxon>Pseudomonadota</taxon>
        <taxon>Gammaproteobacteria</taxon>
        <taxon>Lysobacterales</taxon>
        <taxon>Rhodanobacteraceae</taxon>
        <taxon>Dokdonella</taxon>
    </lineage>
</organism>
<evidence type="ECO:0000313" key="7">
    <source>
        <dbReference type="Proteomes" id="UP000294862"/>
    </source>
</evidence>
<dbReference type="SUPFAM" id="SSF46785">
    <property type="entry name" value="Winged helix' DNA-binding domain"/>
    <property type="match status" value="1"/>
</dbReference>
<keyword evidence="4" id="KW-0175">Coiled coil</keyword>
<dbReference type="InterPro" id="IPR039422">
    <property type="entry name" value="MarR/SlyA-like"/>
</dbReference>
<dbReference type="InterPro" id="IPR036388">
    <property type="entry name" value="WH-like_DNA-bd_sf"/>
</dbReference>
<protein>
    <submittedName>
        <fullName evidence="6">DNA-binding MarR family transcriptional regulator</fullName>
    </submittedName>
</protein>
<proteinExistence type="predicted"/>
<dbReference type="Pfam" id="PF01047">
    <property type="entry name" value="MarR"/>
    <property type="match status" value="1"/>
</dbReference>
<evidence type="ECO:0000256" key="2">
    <source>
        <dbReference type="ARBA" id="ARBA00023125"/>
    </source>
</evidence>
<name>A0A4R2IJF2_9GAMM</name>
<evidence type="ECO:0000256" key="4">
    <source>
        <dbReference type="SAM" id="Coils"/>
    </source>
</evidence>
<keyword evidence="1" id="KW-0805">Transcription regulation</keyword>
<accession>A0A4R2IJF2</accession>
<keyword evidence="3" id="KW-0804">Transcription</keyword>
<gene>
    <name evidence="6" type="ORF">EV148_101252</name>
</gene>
<dbReference type="PROSITE" id="PS50995">
    <property type="entry name" value="HTH_MARR_2"/>
    <property type="match status" value="1"/>
</dbReference>
<dbReference type="PANTHER" id="PTHR33164">
    <property type="entry name" value="TRANSCRIPTIONAL REGULATOR, MARR FAMILY"/>
    <property type="match status" value="1"/>
</dbReference>
<dbReference type="Gene3D" id="1.10.10.10">
    <property type="entry name" value="Winged helix-like DNA-binding domain superfamily/Winged helix DNA-binding domain"/>
    <property type="match status" value="1"/>
</dbReference>
<keyword evidence="2 6" id="KW-0238">DNA-binding</keyword>
<dbReference type="Proteomes" id="UP000294862">
    <property type="component" value="Unassembled WGS sequence"/>
</dbReference>
<comment type="caution">
    <text evidence="6">The sequence shown here is derived from an EMBL/GenBank/DDBJ whole genome shotgun (WGS) entry which is preliminary data.</text>
</comment>
<sequence length="155" mass="17851">MIKTTDNTFAYLLHDVTRLMRKHFDRRATRLELTRAQWRALKVIGRHEGLSQTELADYLDMEPIPVGRVVDRLEKTGFVERRADPADRRRWRLHLTAKALAIVDEMEVIGAALREEALRGVAPADFEALLRVLTRLKDNLVALDDEAAHEQREAS</sequence>
<dbReference type="EMBL" id="SLWQ01000001">
    <property type="protein sequence ID" value="TCO42845.1"/>
    <property type="molecule type" value="Genomic_DNA"/>
</dbReference>
<dbReference type="RefSeq" id="WP_131992286.1">
    <property type="nucleotide sequence ID" value="NZ_JACGXM010000001.1"/>
</dbReference>
<dbReference type="PRINTS" id="PR00598">
    <property type="entry name" value="HTHMARR"/>
</dbReference>
<reference evidence="6 7" key="1">
    <citation type="journal article" date="2015" name="Stand. Genomic Sci.">
        <title>Genomic Encyclopedia of Bacterial and Archaeal Type Strains, Phase III: the genomes of soil and plant-associated and newly described type strains.</title>
        <authorList>
            <person name="Whitman W.B."/>
            <person name="Woyke T."/>
            <person name="Klenk H.P."/>
            <person name="Zhou Y."/>
            <person name="Lilburn T.G."/>
            <person name="Beck B.J."/>
            <person name="De Vos P."/>
            <person name="Vandamme P."/>
            <person name="Eisen J.A."/>
            <person name="Garrity G."/>
            <person name="Hugenholtz P."/>
            <person name="Kyrpides N.C."/>
        </authorList>
    </citation>
    <scope>NUCLEOTIDE SEQUENCE [LARGE SCALE GENOMIC DNA]</scope>
    <source>
        <strain evidence="6 7">A3</strain>
    </source>
</reference>
<dbReference type="InterPro" id="IPR000835">
    <property type="entry name" value="HTH_MarR-typ"/>
</dbReference>
<evidence type="ECO:0000313" key="6">
    <source>
        <dbReference type="EMBL" id="TCO42845.1"/>
    </source>
</evidence>
<keyword evidence="7" id="KW-1185">Reference proteome</keyword>
<dbReference type="PANTHER" id="PTHR33164:SF64">
    <property type="entry name" value="TRANSCRIPTIONAL REGULATOR SLYA"/>
    <property type="match status" value="1"/>
</dbReference>
<feature type="domain" description="HTH marR-type" evidence="5">
    <location>
        <begin position="6"/>
        <end position="138"/>
    </location>
</feature>
<evidence type="ECO:0000256" key="3">
    <source>
        <dbReference type="ARBA" id="ARBA00023163"/>
    </source>
</evidence>
<evidence type="ECO:0000256" key="1">
    <source>
        <dbReference type="ARBA" id="ARBA00023015"/>
    </source>
</evidence>
<feature type="coiled-coil region" evidence="4">
    <location>
        <begin position="126"/>
        <end position="153"/>
    </location>
</feature>
<dbReference type="InterPro" id="IPR036390">
    <property type="entry name" value="WH_DNA-bd_sf"/>
</dbReference>
<dbReference type="GO" id="GO:0003700">
    <property type="term" value="F:DNA-binding transcription factor activity"/>
    <property type="evidence" value="ECO:0007669"/>
    <property type="project" value="InterPro"/>
</dbReference>
<dbReference type="AlphaFoldDB" id="A0A4R2IJF2"/>
<dbReference type="GO" id="GO:0003677">
    <property type="term" value="F:DNA binding"/>
    <property type="evidence" value="ECO:0007669"/>
    <property type="project" value="UniProtKB-KW"/>
</dbReference>
<dbReference type="GO" id="GO:0006950">
    <property type="term" value="P:response to stress"/>
    <property type="evidence" value="ECO:0007669"/>
    <property type="project" value="TreeGrafter"/>
</dbReference>
<evidence type="ECO:0000259" key="5">
    <source>
        <dbReference type="PROSITE" id="PS50995"/>
    </source>
</evidence>
<dbReference type="OrthoDB" id="32523at2"/>
<dbReference type="SMART" id="SM00347">
    <property type="entry name" value="HTH_MARR"/>
    <property type="match status" value="1"/>
</dbReference>